<keyword evidence="2 5" id="KW-0227">DNA damage</keyword>
<dbReference type="SUPFAM" id="SSF50486">
    <property type="entry name" value="FMT C-terminal domain-like"/>
    <property type="match status" value="1"/>
</dbReference>
<dbReference type="AlphaFoldDB" id="A0A3M2KZ89"/>
<dbReference type="GO" id="GO:0006284">
    <property type="term" value="P:base-excision repair"/>
    <property type="evidence" value="ECO:0007669"/>
    <property type="project" value="InterPro"/>
</dbReference>
<dbReference type="GO" id="GO:0003905">
    <property type="term" value="F:alkylbase DNA N-glycosylase activity"/>
    <property type="evidence" value="ECO:0007669"/>
    <property type="project" value="InterPro"/>
</dbReference>
<keyword evidence="8" id="KW-1185">Reference proteome</keyword>
<evidence type="ECO:0000256" key="5">
    <source>
        <dbReference type="HAMAP-Rule" id="MF_00527"/>
    </source>
</evidence>
<evidence type="ECO:0000256" key="6">
    <source>
        <dbReference type="SAM" id="MobiDB-lite"/>
    </source>
</evidence>
<keyword evidence="3 5" id="KW-0378">Hydrolase</keyword>
<feature type="region of interest" description="Disordered" evidence="6">
    <location>
        <begin position="1"/>
        <end position="51"/>
    </location>
</feature>
<name>A0A3M2KZ89_9NOCA</name>
<proteinExistence type="inferred from homology"/>
<organism evidence="7 8">
    <name type="scientific">Nocardia stercoris</name>
    <dbReference type="NCBI Taxonomy" id="2483361"/>
    <lineage>
        <taxon>Bacteria</taxon>
        <taxon>Bacillati</taxon>
        <taxon>Actinomycetota</taxon>
        <taxon>Actinomycetes</taxon>
        <taxon>Mycobacteriales</taxon>
        <taxon>Nocardiaceae</taxon>
        <taxon>Nocardia</taxon>
    </lineage>
</organism>
<dbReference type="CDD" id="cd00540">
    <property type="entry name" value="AAG"/>
    <property type="match status" value="1"/>
</dbReference>
<dbReference type="Gene3D" id="3.10.300.10">
    <property type="entry name" value="Methylpurine-DNA glycosylase (MPG)"/>
    <property type="match status" value="1"/>
</dbReference>
<accession>A0A3M2KZ89</accession>
<comment type="similarity">
    <text evidence="1 5">Belongs to the DNA glycosylase MPG family.</text>
</comment>
<dbReference type="Pfam" id="PF02245">
    <property type="entry name" value="Pur_DNA_glyco"/>
    <property type="match status" value="1"/>
</dbReference>
<dbReference type="PANTHER" id="PTHR10429">
    <property type="entry name" value="DNA-3-METHYLADENINE GLYCOSYLASE"/>
    <property type="match status" value="1"/>
</dbReference>
<keyword evidence="7" id="KW-0326">Glycosidase</keyword>
<feature type="compositionally biased region" description="Low complexity" evidence="6">
    <location>
        <begin position="40"/>
        <end position="51"/>
    </location>
</feature>
<evidence type="ECO:0000256" key="1">
    <source>
        <dbReference type="ARBA" id="ARBA00009232"/>
    </source>
</evidence>
<dbReference type="Proteomes" id="UP000279275">
    <property type="component" value="Unassembled WGS sequence"/>
</dbReference>
<dbReference type="InterPro" id="IPR003180">
    <property type="entry name" value="MPG"/>
</dbReference>
<dbReference type="InterPro" id="IPR036995">
    <property type="entry name" value="MPG_sf"/>
</dbReference>
<protein>
    <recommendedName>
        <fullName evidence="5">Putative 3-methyladenine DNA glycosylase</fullName>
        <ecNumber evidence="5">3.2.2.-</ecNumber>
    </recommendedName>
</protein>
<evidence type="ECO:0000313" key="7">
    <source>
        <dbReference type="EMBL" id="RMI29956.1"/>
    </source>
</evidence>
<reference evidence="7 8" key="1">
    <citation type="submission" date="2018-10" db="EMBL/GenBank/DDBJ databases">
        <title>Isolation from cow dung.</title>
        <authorList>
            <person name="Ling L."/>
        </authorList>
    </citation>
    <scope>NUCLEOTIDE SEQUENCE [LARGE SCALE GENOMIC DNA]</scope>
    <source>
        <strain evidence="7 8">NEAU-LL90</strain>
    </source>
</reference>
<dbReference type="OrthoDB" id="9794313at2"/>
<keyword evidence="4 5" id="KW-0234">DNA repair</keyword>
<dbReference type="HAMAP" id="MF_00527">
    <property type="entry name" value="3MGH"/>
    <property type="match status" value="1"/>
</dbReference>
<dbReference type="EC" id="3.2.2.-" evidence="5"/>
<dbReference type="NCBIfam" id="TIGR00567">
    <property type="entry name" value="3mg"/>
    <property type="match status" value="1"/>
</dbReference>
<dbReference type="PANTHER" id="PTHR10429:SF0">
    <property type="entry name" value="DNA-3-METHYLADENINE GLYCOSYLASE"/>
    <property type="match status" value="1"/>
</dbReference>
<evidence type="ECO:0000313" key="8">
    <source>
        <dbReference type="Proteomes" id="UP000279275"/>
    </source>
</evidence>
<comment type="caution">
    <text evidence="7">The sequence shown here is derived from an EMBL/GenBank/DDBJ whole genome shotgun (WGS) entry which is preliminary data.</text>
</comment>
<evidence type="ECO:0000256" key="4">
    <source>
        <dbReference type="ARBA" id="ARBA00023204"/>
    </source>
</evidence>
<gene>
    <name evidence="7" type="ORF">EBN03_24540</name>
</gene>
<evidence type="ECO:0000256" key="2">
    <source>
        <dbReference type="ARBA" id="ARBA00022763"/>
    </source>
</evidence>
<dbReference type="InterPro" id="IPR011034">
    <property type="entry name" value="Formyl_transferase-like_C_sf"/>
</dbReference>
<dbReference type="EMBL" id="RFFH01000012">
    <property type="protein sequence ID" value="RMI29956.1"/>
    <property type="molecule type" value="Genomic_DNA"/>
</dbReference>
<dbReference type="NCBIfam" id="NF002003">
    <property type="entry name" value="PRK00802.1-3"/>
    <property type="match status" value="1"/>
</dbReference>
<feature type="compositionally biased region" description="Basic and acidic residues" evidence="6">
    <location>
        <begin position="15"/>
        <end position="28"/>
    </location>
</feature>
<sequence length="252" mass="26169">MATRGTGQPSAGRFPPERVPRRTAERTVKQQLTERVSTVAPRGPAGRAAAAQLTTDPVTAAARVLGATLWAGPVGVRIVEVEAYGGDPAGSWPDAASHSGRGRTARNTVMFGPPGHLYVYLSYGMHTCLNVTTGPDGTASAVLIRAGEVIAGADAVRERRPAARRPAEFARGPGNLGSALGITLGDYGIDLFDGGPIRLELADPVGPDQVRAGPRVGVSDAADRPWRLWLPGSPAVSAYKRSPRAPEPGASD</sequence>
<evidence type="ECO:0000256" key="3">
    <source>
        <dbReference type="ARBA" id="ARBA00022801"/>
    </source>
</evidence>
<dbReference type="GO" id="GO:0003677">
    <property type="term" value="F:DNA binding"/>
    <property type="evidence" value="ECO:0007669"/>
    <property type="project" value="InterPro"/>
</dbReference>